<dbReference type="EMBL" id="LT598464">
    <property type="protein sequence ID" value="SCU81078.1"/>
    <property type="molecule type" value="Genomic_DNA"/>
</dbReference>
<dbReference type="Gene3D" id="1.20.58.120">
    <property type="entry name" value="BAG domain"/>
    <property type="match status" value="1"/>
</dbReference>
<dbReference type="Pfam" id="PF02179">
    <property type="entry name" value="BAG"/>
    <property type="match status" value="1"/>
</dbReference>
<dbReference type="InterPro" id="IPR036533">
    <property type="entry name" value="BAG_dom_sf"/>
</dbReference>
<protein>
    <submittedName>
        <fullName evidence="2">LAMI_0B04720g1_1</fullName>
    </submittedName>
</protein>
<dbReference type="InterPro" id="IPR003103">
    <property type="entry name" value="BAG_domain"/>
</dbReference>
<name>A0A1G4IW12_9SACH</name>
<dbReference type="AlphaFoldDB" id="A0A1G4IW12"/>
<keyword evidence="3" id="KW-1185">Reference proteome</keyword>
<gene>
    <name evidence="2" type="ORF">LAMI_0B04720G</name>
</gene>
<dbReference type="Proteomes" id="UP000191024">
    <property type="component" value="Chromosome B"/>
</dbReference>
<dbReference type="GO" id="GO:0051087">
    <property type="term" value="F:protein-folding chaperone binding"/>
    <property type="evidence" value="ECO:0007669"/>
    <property type="project" value="InterPro"/>
</dbReference>
<organism evidence="2 3">
    <name type="scientific">Lachancea mirantina</name>
    <dbReference type="NCBI Taxonomy" id="1230905"/>
    <lineage>
        <taxon>Eukaryota</taxon>
        <taxon>Fungi</taxon>
        <taxon>Dikarya</taxon>
        <taxon>Ascomycota</taxon>
        <taxon>Saccharomycotina</taxon>
        <taxon>Saccharomycetes</taxon>
        <taxon>Saccharomycetales</taxon>
        <taxon>Saccharomycetaceae</taxon>
        <taxon>Lachancea</taxon>
    </lineage>
</organism>
<dbReference type="SUPFAM" id="SSF63491">
    <property type="entry name" value="BAG domain"/>
    <property type="match status" value="1"/>
</dbReference>
<evidence type="ECO:0000313" key="2">
    <source>
        <dbReference type="EMBL" id="SCU81078.1"/>
    </source>
</evidence>
<proteinExistence type="predicted"/>
<sequence>MDSIKQALVSLGEQPRVVSAMSYASALLETALQKTQTSEFQTACTVTAVGALLLAVALRRTPRSRKRGSRKQRGGQSCAQGAALKSRPKLSLKEQIDAVYAKYMDEYKTGLHQLLENYDPAREKDQYQRKYYNEMLLKLLIELDGVDLVDLPAEEKAALKEKRKQTIKEIQSELKKLDALKA</sequence>
<evidence type="ECO:0000313" key="3">
    <source>
        <dbReference type="Proteomes" id="UP000191024"/>
    </source>
</evidence>
<dbReference type="PROSITE" id="PS51035">
    <property type="entry name" value="BAG"/>
    <property type="match status" value="1"/>
</dbReference>
<dbReference type="SMART" id="SM00264">
    <property type="entry name" value="BAG"/>
    <property type="match status" value="1"/>
</dbReference>
<dbReference type="STRING" id="1230905.A0A1G4IW12"/>
<accession>A0A1G4IW12</accession>
<dbReference type="OrthoDB" id="417450at2759"/>
<feature type="domain" description="BAG" evidence="1">
    <location>
        <begin position="95"/>
        <end position="181"/>
    </location>
</feature>
<reference evidence="2 3" key="1">
    <citation type="submission" date="2016-03" db="EMBL/GenBank/DDBJ databases">
        <authorList>
            <person name="Devillers H."/>
        </authorList>
    </citation>
    <scope>NUCLEOTIDE SEQUENCE [LARGE SCALE GENOMIC DNA]</scope>
    <source>
        <strain evidence="2">CBS 11717</strain>
    </source>
</reference>
<evidence type="ECO:0000259" key="1">
    <source>
        <dbReference type="PROSITE" id="PS51035"/>
    </source>
</evidence>